<accession>A0A944CAK8</accession>
<evidence type="ECO:0000256" key="7">
    <source>
        <dbReference type="HAMAP-Rule" id="MF_00201"/>
    </source>
</evidence>
<dbReference type="NCBIfam" id="TIGR00613">
    <property type="entry name" value="reco"/>
    <property type="match status" value="1"/>
</dbReference>
<dbReference type="Pfam" id="PF02565">
    <property type="entry name" value="RecO_C"/>
    <property type="match status" value="1"/>
</dbReference>
<dbReference type="InterPro" id="IPR037278">
    <property type="entry name" value="ARFGAP/RecO"/>
</dbReference>
<evidence type="ECO:0000256" key="5">
    <source>
        <dbReference type="ARBA" id="ARBA00023204"/>
    </source>
</evidence>
<dbReference type="GO" id="GO:0043590">
    <property type="term" value="C:bacterial nucleoid"/>
    <property type="evidence" value="ECO:0007669"/>
    <property type="project" value="TreeGrafter"/>
</dbReference>
<evidence type="ECO:0000313" key="10">
    <source>
        <dbReference type="Proteomes" id="UP000705379"/>
    </source>
</evidence>
<keyword evidence="5 7" id="KW-0234">DNA repair</keyword>
<dbReference type="InterPro" id="IPR042242">
    <property type="entry name" value="RecO_C"/>
</dbReference>
<dbReference type="InterPro" id="IPR012340">
    <property type="entry name" value="NA-bd_OB-fold"/>
</dbReference>
<evidence type="ECO:0000259" key="8">
    <source>
        <dbReference type="Pfam" id="PF11967"/>
    </source>
</evidence>
<feature type="domain" description="DNA replication/recombination mediator RecO N-terminal" evidence="8">
    <location>
        <begin position="1"/>
        <end position="76"/>
    </location>
</feature>
<evidence type="ECO:0000256" key="3">
    <source>
        <dbReference type="ARBA" id="ARBA00022763"/>
    </source>
</evidence>
<protein>
    <recommendedName>
        <fullName evidence="2 7">DNA repair protein RecO</fullName>
    </recommendedName>
    <alternativeName>
        <fullName evidence="6 7">Recombination protein O</fullName>
    </alternativeName>
</protein>
<dbReference type="AlphaFoldDB" id="A0A944CAK8"/>
<evidence type="ECO:0000313" key="9">
    <source>
        <dbReference type="EMBL" id="MBS8258947.1"/>
    </source>
</evidence>
<dbReference type="SUPFAM" id="SSF57863">
    <property type="entry name" value="ArfGap/RecO-like zinc finger"/>
    <property type="match status" value="1"/>
</dbReference>
<dbReference type="InterPro" id="IPR003717">
    <property type="entry name" value="RecO"/>
</dbReference>
<comment type="similarity">
    <text evidence="1 7">Belongs to the RecO family.</text>
</comment>
<dbReference type="Pfam" id="PF11967">
    <property type="entry name" value="RecO_N"/>
    <property type="match status" value="1"/>
</dbReference>
<comment type="caution">
    <text evidence="9">The sequence shown here is derived from an EMBL/GenBank/DDBJ whole genome shotgun (WGS) entry which is preliminary data.</text>
</comment>
<name>A0A944CAK8_9HYPH</name>
<dbReference type="EMBL" id="QTKU01000001">
    <property type="protein sequence ID" value="MBS8258947.1"/>
    <property type="molecule type" value="Genomic_DNA"/>
</dbReference>
<dbReference type="GO" id="GO:0006310">
    <property type="term" value="P:DNA recombination"/>
    <property type="evidence" value="ECO:0007669"/>
    <property type="project" value="UniProtKB-UniRule"/>
</dbReference>
<comment type="function">
    <text evidence="7">Involved in DNA repair and RecF pathway recombination.</text>
</comment>
<evidence type="ECO:0000256" key="4">
    <source>
        <dbReference type="ARBA" id="ARBA00023172"/>
    </source>
</evidence>
<proteinExistence type="inferred from homology"/>
<gene>
    <name evidence="7" type="primary">recO</name>
    <name evidence="9" type="ORF">DYI23_01840</name>
</gene>
<dbReference type="PANTHER" id="PTHR33991:SF1">
    <property type="entry name" value="DNA REPAIR PROTEIN RECO"/>
    <property type="match status" value="1"/>
</dbReference>
<dbReference type="HAMAP" id="MF_00201">
    <property type="entry name" value="RecO"/>
    <property type="match status" value="1"/>
</dbReference>
<keyword evidence="3 7" id="KW-0227">DNA damage</keyword>
<dbReference type="Gene3D" id="1.20.1440.120">
    <property type="entry name" value="Recombination protein O, C-terminal domain"/>
    <property type="match status" value="1"/>
</dbReference>
<dbReference type="Gene3D" id="2.40.50.140">
    <property type="entry name" value="Nucleic acid-binding proteins"/>
    <property type="match status" value="1"/>
</dbReference>
<evidence type="ECO:0000256" key="2">
    <source>
        <dbReference type="ARBA" id="ARBA00021310"/>
    </source>
</evidence>
<dbReference type="SUPFAM" id="SSF50249">
    <property type="entry name" value="Nucleic acid-binding proteins"/>
    <property type="match status" value="1"/>
</dbReference>
<dbReference type="PANTHER" id="PTHR33991">
    <property type="entry name" value="DNA REPAIR PROTEIN RECO"/>
    <property type="match status" value="1"/>
</dbReference>
<reference evidence="9" key="2">
    <citation type="journal article" date="2021" name="Microorganisms">
        <title>Bacterial Dimethylsulfoniopropionate Biosynthesis in the East China Sea.</title>
        <authorList>
            <person name="Liu J."/>
            <person name="Zhang Y."/>
            <person name="Liu J."/>
            <person name="Zhong H."/>
            <person name="Williams B.T."/>
            <person name="Zheng Y."/>
            <person name="Curson A.R.J."/>
            <person name="Sun C."/>
            <person name="Sun H."/>
            <person name="Song D."/>
            <person name="Wagner Mackenzie B."/>
            <person name="Bermejo Martinez A."/>
            <person name="Todd J.D."/>
            <person name="Zhang X.H."/>
        </authorList>
    </citation>
    <scope>NUCLEOTIDE SEQUENCE</scope>
    <source>
        <strain evidence="9">AESS21</strain>
    </source>
</reference>
<dbReference type="Proteomes" id="UP000705379">
    <property type="component" value="Unassembled WGS sequence"/>
</dbReference>
<organism evidence="9 10">
    <name type="scientific">Roseibium polysiphoniae</name>
    <dbReference type="NCBI Taxonomy" id="2571221"/>
    <lineage>
        <taxon>Bacteria</taxon>
        <taxon>Pseudomonadati</taxon>
        <taxon>Pseudomonadota</taxon>
        <taxon>Alphaproteobacteria</taxon>
        <taxon>Hyphomicrobiales</taxon>
        <taxon>Stappiaceae</taxon>
        <taxon>Roseibium</taxon>
    </lineage>
</organism>
<dbReference type="GO" id="GO:0006302">
    <property type="term" value="P:double-strand break repair"/>
    <property type="evidence" value="ECO:0007669"/>
    <property type="project" value="TreeGrafter"/>
</dbReference>
<sequence>MEWTETGIVLGARKHGEVDVILEVMTQERGRHLGLVRGGRSRKHRPVLQPGNSVQLTWRARLPAHLGTFSAELVQPRAATLMGSSLGLNAVQHLATLVRLFPERDAHRQIYDALELVLDHLDRPEIAGPLLVRFELELLNELGFGLDLTSCAATGQQDDLAYVSPKSSRAVSRDAGRPYHDKLLPLPAFLVEGQRQQGSEISFTDISEGFRLTSFFLERVRQASQNSPSNRQPVDLRAPMLTALEKQYRQNQPWNFID</sequence>
<evidence type="ECO:0000256" key="1">
    <source>
        <dbReference type="ARBA" id="ARBA00007452"/>
    </source>
</evidence>
<dbReference type="RefSeq" id="WP_213214667.1">
    <property type="nucleotide sequence ID" value="NZ_QTKU01000001.1"/>
</dbReference>
<keyword evidence="4 7" id="KW-0233">DNA recombination</keyword>
<dbReference type="InterPro" id="IPR022572">
    <property type="entry name" value="DNA_rep/recomb_RecO_N"/>
</dbReference>
<evidence type="ECO:0000256" key="6">
    <source>
        <dbReference type="ARBA" id="ARBA00033409"/>
    </source>
</evidence>
<reference evidence="9" key="1">
    <citation type="submission" date="2018-08" db="EMBL/GenBank/DDBJ databases">
        <authorList>
            <person name="Jin W."/>
            <person name="Wang H."/>
            <person name="Yang Y."/>
            <person name="Li M."/>
            <person name="Liu J."/>
        </authorList>
    </citation>
    <scope>NUCLEOTIDE SEQUENCE</scope>
    <source>
        <strain evidence="9">AESS21</strain>
    </source>
</reference>